<dbReference type="Pfam" id="PF07021">
    <property type="entry name" value="MetW"/>
    <property type="match status" value="1"/>
</dbReference>
<keyword evidence="2" id="KW-1185">Reference proteome</keyword>
<proteinExistence type="predicted"/>
<dbReference type="Proteomes" id="UP000183471">
    <property type="component" value="Unassembled WGS sequence"/>
</dbReference>
<dbReference type="EMBL" id="FNKY01000001">
    <property type="protein sequence ID" value="SDQ31551.1"/>
    <property type="molecule type" value="Genomic_DNA"/>
</dbReference>
<dbReference type="Gene3D" id="3.40.50.150">
    <property type="entry name" value="Vaccinia Virus protein VP39"/>
    <property type="match status" value="1"/>
</dbReference>
<dbReference type="SUPFAM" id="SSF53335">
    <property type="entry name" value="S-adenosyl-L-methionine-dependent methyltransferases"/>
    <property type="match status" value="1"/>
</dbReference>
<dbReference type="InterPro" id="IPR010743">
    <property type="entry name" value="Methionine_synth_MetW"/>
</dbReference>
<evidence type="ECO:0000313" key="1">
    <source>
        <dbReference type="EMBL" id="SDQ31551.1"/>
    </source>
</evidence>
<dbReference type="InterPro" id="IPR029063">
    <property type="entry name" value="SAM-dependent_MTases_sf"/>
</dbReference>
<name>A0ABY0T697_9PROT</name>
<dbReference type="NCBIfam" id="TIGR02081">
    <property type="entry name" value="metW"/>
    <property type="match status" value="1"/>
</dbReference>
<organism evidence="1 2">
    <name type="scientific">Nitrosospira multiformis</name>
    <dbReference type="NCBI Taxonomy" id="1231"/>
    <lineage>
        <taxon>Bacteria</taxon>
        <taxon>Pseudomonadati</taxon>
        <taxon>Pseudomonadota</taxon>
        <taxon>Betaproteobacteria</taxon>
        <taxon>Nitrosomonadales</taxon>
        <taxon>Nitrosomonadaceae</taxon>
        <taxon>Nitrosospira</taxon>
    </lineage>
</organism>
<reference evidence="1 2" key="1">
    <citation type="submission" date="2016-10" db="EMBL/GenBank/DDBJ databases">
        <authorList>
            <person name="Varghese N."/>
            <person name="Submissions S."/>
        </authorList>
    </citation>
    <scope>NUCLEOTIDE SEQUENCE [LARGE SCALE GENOMIC DNA]</scope>
    <source>
        <strain evidence="1 2">Nl1</strain>
    </source>
</reference>
<sequence length="226" mass="25415">MPLLFDEDCHDYQRATSPADTEDVTNLTISSTATRPDFAAIATWVKPGAKVLDLGCGDGSLLCFLRDMRNIRGYGVEIDDDNVLACFNNGVNVIQSDLESGLLSFESGSFDYVVLSQTLQAVKHTEGIIKEMLRVSKEGIVSFPNFGYWKNRLQVMSGHMPISETLPYQWFDTPNIHNCTLGDFEEFCSQHGARILERRVMSGDHQITFLPNLLGTLAFYRFEQQK</sequence>
<gene>
    <name evidence="1" type="ORF">SAMN05216402_0336</name>
</gene>
<accession>A0ABY0T697</accession>
<protein>
    <submittedName>
        <fullName evidence="1">Methionine biosynthesis protein MetW</fullName>
    </submittedName>
</protein>
<dbReference type="CDD" id="cd02440">
    <property type="entry name" value="AdoMet_MTases"/>
    <property type="match status" value="1"/>
</dbReference>
<evidence type="ECO:0000313" key="2">
    <source>
        <dbReference type="Proteomes" id="UP000183471"/>
    </source>
</evidence>
<comment type="caution">
    <text evidence="1">The sequence shown here is derived from an EMBL/GenBank/DDBJ whole genome shotgun (WGS) entry which is preliminary data.</text>
</comment>